<dbReference type="GeneID" id="27317351"/>
<dbReference type="Pfam" id="PF04681">
    <property type="entry name" value="Bys1"/>
    <property type="match status" value="1"/>
</dbReference>
<sequence length="269" mass="29180">MNPQFEAVVPSTSVESITAASFSTVYIANASSTKPSPSTIIGPPITTMTILETANTTIILSPDLMSTISGSWDDSRDASTVTSTVLGPWTSIYSATQTEVYMAIPTATVTDQNAIGFATVVNYCLNIVYLWAVDQDRNPQIPIELQPGYAYMEQYYFPLEGGVSLKLNTENDIAGNITQFEYTVDYQYGGFIWYDGSNVNCSPGSCPFDQNGTHLAGNLVTCGSRTCTPNTVNCTGYYLYPTDDKAAMMGCPWSANVTMLLCYPNTENL</sequence>
<dbReference type="STRING" id="253628.A0A0D2AIX4"/>
<dbReference type="RefSeq" id="XP_016208758.1">
    <property type="nucleotide sequence ID" value="XM_016363431.1"/>
</dbReference>
<organism evidence="1 2">
    <name type="scientific">Verruconis gallopava</name>
    <dbReference type="NCBI Taxonomy" id="253628"/>
    <lineage>
        <taxon>Eukaryota</taxon>
        <taxon>Fungi</taxon>
        <taxon>Dikarya</taxon>
        <taxon>Ascomycota</taxon>
        <taxon>Pezizomycotina</taxon>
        <taxon>Dothideomycetes</taxon>
        <taxon>Pleosporomycetidae</taxon>
        <taxon>Venturiales</taxon>
        <taxon>Sympoventuriaceae</taxon>
        <taxon>Verruconis</taxon>
    </lineage>
</organism>
<dbReference type="EMBL" id="KN847592">
    <property type="protein sequence ID" value="KIV98888.1"/>
    <property type="molecule type" value="Genomic_DNA"/>
</dbReference>
<evidence type="ECO:0000313" key="1">
    <source>
        <dbReference type="EMBL" id="KIV98888.1"/>
    </source>
</evidence>
<accession>A0A0D2AIX4</accession>
<dbReference type="OrthoDB" id="5144514at2759"/>
<keyword evidence="2" id="KW-1185">Reference proteome</keyword>
<protein>
    <submittedName>
        <fullName evidence="1">Uncharacterized protein</fullName>
    </submittedName>
</protein>
<dbReference type="Proteomes" id="UP000053259">
    <property type="component" value="Unassembled WGS sequence"/>
</dbReference>
<dbReference type="PANTHER" id="PTHR36195">
    <property type="entry name" value="DOMAIN PROTEIN, PUTATIVE (AFU_ORTHOLOGUE AFUA_5G01990)-RELATED-RELATED"/>
    <property type="match status" value="1"/>
</dbReference>
<name>A0A0D2AIX4_9PEZI</name>
<dbReference type="SUPFAM" id="SSF49870">
    <property type="entry name" value="Osmotin, thaumatin-like protein"/>
    <property type="match status" value="1"/>
</dbReference>
<dbReference type="HOGENOM" id="CLU_1035129_0_0_1"/>
<dbReference type="InterPro" id="IPR037176">
    <property type="entry name" value="Osmotin/thaumatin-like_sf"/>
</dbReference>
<proteinExistence type="predicted"/>
<dbReference type="AlphaFoldDB" id="A0A0D2AIX4"/>
<reference evidence="1 2" key="1">
    <citation type="submission" date="2015-01" db="EMBL/GenBank/DDBJ databases">
        <title>The Genome Sequence of Ochroconis gallopava CBS43764.</title>
        <authorList>
            <consortium name="The Broad Institute Genomics Platform"/>
            <person name="Cuomo C."/>
            <person name="de Hoog S."/>
            <person name="Gorbushina A."/>
            <person name="Stielow B."/>
            <person name="Teixiera M."/>
            <person name="Abouelleil A."/>
            <person name="Chapman S.B."/>
            <person name="Priest M."/>
            <person name="Young S.K."/>
            <person name="Wortman J."/>
            <person name="Nusbaum C."/>
            <person name="Birren B."/>
        </authorList>
    </citation>
    <scope>NUCLEOTIDE SEQUENCE [LARGE SCALE GENOMIC DNA]</scope>
    <source>
        <strain evidence="1 2">CBS 43764</strain>
    </source>
</reference>
<dbReference type="VEuPathDB" id="FungiDB:PV09_09378"/>
<dbReference type="InterPro" id="IPR006771">
    <property type="entry name" value="CetA-like"/>
</dbReference>
<gene>
    <name evidence="1" type="ORF">PV09_09378</name>
</gene>
<dbReference type="InParanoid" id="A0A0D2AIX4"/>
<evidence type="ECO:0000313" key="2">
    <source>
        <dbReference type="Proteomes" id="UP000053259"/>
    </source>
</evidence>